<name>A0A1Y5I5E9_OSTTA</name>
<dbReference type="EMBL" id="KZ155832">
    <property type="protein sequence ID" value="OUS43313.1"/>
    <property type="molecule type" value="Genomic_DNA"/>
</dbReference>
<dbReference type="Proteomes" id="UP000195557">
    <property type="component" value="Unassembled WGS sequence"/>
</dbReference>
<dbReference type="AlphaFoldDB" id="A0A1Y5I5E9"/>
<evidence type="ECO:0000313" key="1">
    <source>
        <dbReference type="EMBL" id="OUS43313.1"/>
    </source>
</evidence>
<accession>A0A1Y5I5E9</accession>
<proteinExistence type="predicted"/>
<reference evidence="1" key="1">
    <citation type="submission" date="2017-04" db="EMBL/GenBank/DDBJ databases">
        <title>Population genomics of picophytoplankton unveils novel chromosome hypervariability.</title>
        <authorList>
            <consortium name="DOE Joint Genome Institute"/>
            <person name="Blanc-Mathieu R."/>
            <person name="Krasovec M."/>
            <person name="Hebrard M."/>
            <person name="Yau S."/>
            <person name="Desgranges E."/>
            <person name="Martin J."/>
            <person name="Schackwitz W."/>
            <person name="Kuo A."/>
            <person name="Salin G."/>
            <person name="Donnadieu C."/>
            <person name="Desdevises Y."/>
            <person name="Sanchez-Ferandin S."/>
            <person name="Moreau H."/>
            <person name="Rivals E."/>
            <person name="Grigoriev I.V."/>
            <person name="Grimsley N."/>
            <person name="Eyre-Walker A."/>
            <person name="Piganeau G."/>
        </authorList>
    </citation>
    <scope>NUCLEOTIDE SEQUENCE [LARGE SCALE GENOMIC DNA]</scope>
    <source>
        <strain evidence="1">RCC 1115</strain>
    </source>
</reference>
<organism evidence="1">
    <name type="scientific">Ostreococcus tauri</name>
    <name type="common">Marine green alga</name>
    <dbReference type="NCBI Taxonomy" id="70448"/>
    <lineage>
        <taxon>Eukaryota</taxon>
        <taxon>Viridiplantae</taxon>
        <taxon>Chlorophyta</taxon>
        <taxon>Mamiellophyceae</taxon>
        <taxon>Mamiellales</taxon>
        <taxon>Bathycoccaceae</taxon>
        <taxon>Ostreococcus</taxon>
    </lineage>
</organism>
<protein>
    <submittedName>
        <fullName evidence="1">Uncharacterized protein</fullName>
    </submittedName>
</protein>
<gene>
    <name evidence="1" type="ORF">BE221DRAFT_80578</name>
</gene>
<sequence length="153" mass="16332">MRSIDGGGLKGVKFVGRRRLVTLLSSAILINASVARADNGAITAALKARERSEATARAIERVGTSDAEELGRCRRLALAGDFDDARRVLRTGSLSRLRGDAAKTELGRDVARALDAFDDALRAASLGRANMNDVREKSDALDVIVQRVASTKP</sequence>